<proteinExistence type="predicted"/>
<dbReference type="AlphaFoldDB" id="A0A4Z1JT68"/>
<dbReference type="STRING" id="278938.A0A4Z1JT68"/>
<sequence>MEHGKREPVTVEDVGIPCLLLLSKRAVMDALVRNDVSIDPRGVALSYTGKESAPLVPLFLQIYNFDVVSWGKVLSYALENKRRVLAELPLQQAVRDNMTVEEYGFPLTKAVNYKEFHPDLLRFIISLPEGDNKILLWASVPETHRLVKHLLDELEMIVNIRIVDYSSLLLTALVHECRELDTLNA</sequence>
<gene>
    <name evidence="1" type="ORF">BELL_0286g00100</name>
</gene>
<comment type="caution">
    <text evidence="1">The sequence shown here is derived from an EMBL/GenBank/DDBJ whole genome shotgun (WGS) entry which is preliminary data.</text>
</comment>
<organism evidence="1 2">
    <name type="scientific">Botrytis elliptica</name>
    <dbReference type="NCBI Taxonomy" id="278938"/>
    <lineage>
        <taxon>Eukaryota</taxon>
        <taxon>Fungi</taxon>
        <taxon>Dikarya</taxon>
        <taxon>Ascomycota</taxon>
        <taxon>Pezizomycotina</taxon>
        <taxon>Leotiomycetes</taxon>
        <taxon>Helotiales</taxon>
        <taxon>Sclerotiniaceae</taxon>
        <taxon>Botrytis</taxon>
    </lineage>
</organism>
<dbReference type="Proteomes" id="UP000297229">
    <property type="component" value="Unassembled WGS sequence"/>
</dbReference>
<evidence type="ECO:0000313" key="1">
    <source>
        <dbReference type="EMBL" id="TGO74402.1"/>
    </source>
</evidence>
<reference evidence="1 2" key="1">
    <citation type="submission" date="2017-12" db="EMBL/GenBank/DDBJ databases">
        <title>Comparative genomics of Botrytis spp.</title>
        <authorList>
            <person name="Valero-Jimenez C.A."/>
            <person name="Tapia P."/>
            <person name="Veloso J."/>
            <person name="Silva-Moreno E."/>
            <person name="Staats M."/>
            <person name="Valdes J.H."/>
            <person name="Van Kan J.A.L."/>
        </authorList>
    </citation>
    <scope>NUCLEOTIDE SEQUENCE [LARGE SCALE GENOMIC DNA]</scope>
    <source>
        <strain evidence="1 2">Be9601</strain>
    </source>
</reference>
<name>A0A4Z1JT68_9HELO</name>
<dbReference type="OrthoDB" id="10396526at2759"/>
<keyword evidence="2" id="KW-1185">Reference proteome</keyword>
<dbReference type="EMBL" id="PQXM01000284">
    <property type="protein sequence ID" value="TGO74402.1"/>
    <property type="molecule type" value="Genomic_DNA"/>
</dbReference>
<protein>
    <submittedName>
        <fullName evidence="1">Uncharacterized protein</fullName>
    </submittedName>
</protein>
<evidence type="ECO:0000313" key="2">
    <source>
        <dbReference type="Proteomes" id="UP000297229"/>
    </source>
</evidence>
<accession>A0A4Z1JT68</accession>